<dbReference type="Gene3D" id="3.30.260.10">
    <property type="entry name" value="TCP-1-like chaperonin intermediate domain"/>
    <property type="match status" value="1"/>
</dbReference>
<dbReference type="EC" id="5.6.1.7" evidence="9"/>
<organism evidence="12 13">
    <name type="scientific">Streptomyces inhibens</name>
    <dbReference type="NCBI Taxonomy" id="2293571"/>
    <lineage>
        <taxon>Bacteria</taxon>
        <taxon>Bacillati</taxon>
        <taxon>Actinomycetota</taxon>
        <taxon>Actinomycetes</taxon>
        <taxon>Kitasatosporales</taxon>
        <taxon>Streptomycetaceae</taxon>
        <taxon>Streptomyces</taxon>
    </lineage>
</organism>
<feature type="binding site" evidence="9">
    <location>
        <begin position="476"/>
        <end position="478"/>
    </location>
    <ligand>
        <name>ATP</name>
        <dbReference type="ChEBI" id="CHEBI:30616"/>
    </ligand>
</feature>
<keyword evidence="9" id="KW-0963">Cytoplasm</keyword>
<dbReference type="GO" id="GO:0016853">
    <property type="term" value="F:isomerase activity"/>
    <property type="evidence" value="ECO:0007669"/>
    <property type="project" value="UniProtKB-KW"/>
</dbReference>
<dbReference type="GO" id="GO:0005524">
    <property type="term" value="F:ATP binding"/>
    <property type="evidence" value="ECO:0007669"/>
    <property type="project" value="UniProtKB-UniRule"/>
</dbReference>
<keyword evidence="5 9" id="KW-0067">ATP-binding</keyword>
<dbReference type="PROSITE" id="PS00296">
    <property type="entry name" value="CHAPERONINS_CPN60"/>
    <property type="match status" value="1"/>
</dbReference>
<feature type="binding site" evidence="9">
    <location>
        <position position="413"/>
    </location>
    <ligand>
        <name>ATP</name>
        <dbReference type="ChEBI" id="CHEBI:30616"/>
    </ligand>
</feature>
<keyword evidence="13" id="KW-1185">Reference proteome</keyword>
<gene>
    <name evidence="9 12" type="primary">groL</name>
    <name evidence="9" type="synonym">groEL</name>
    <name evidence="12" type="ORF">DY245_35950</name>
</gene>
<comment type="similarity">
    <text evidence="3 9 10">Belongs to the chaperonin (HSP60) family.</text>
</comment>
<dbReference type="NCBIfam" id="NF009488">
    <property type="entry name" value="PRK12850.1"/>
    <property type="match status" value="1"/>
</dbReference>
<dbReference type="SUPFAM" id="SSF52029">
    <property type="entry name" value="GroEL apical domain-like"/>
    <property type="match status" value="1"/>
</dbReference>
<evidence type="ECO:0000256" key="9">
    <source>
        <dbReference type="HAMAP-Rule" id="MF_00600"/>
    </source>
</evidence>
<dbReference type="SUPFAM" id="SSF54849">
    <property type="entry name" value="GroEL-intermediate domain like"/>
    <property type="match status" value="1"/>
</dbReference>
<dbReference type="PRINTS" id="PR00298">
    <property type="entry name" value="CHAPERONIN60"/>
</dbReference>
<sequence>MAKIIAFDEEARRGLERGMNQLADAVKVTLGPKGRNVVLEKKWGAPTITNDGVSIAKEIELEDPYEKIGAELVKEVAKKTDDVAGDGTTTATVLAQALVREGLRNVAAGANPMALKRGIERAVEAVSAALLEQAKDVETKEQIASTASISAADTQIGELIAEAMDKVGKEGVITVEESQTFGLELELTEGMRFDKGYISAYFATDMERMEASLDDPYILIVNSKIGNVKDLLPLLEKVMQSGKPLLIIAEDVEGEALSTLVVNKIRGTFKSVAVKAPGFGDRRKAMLGDIAILTGGTVISEEVGLKLENAGLDLLGRARKVVITKDETTIVDGAGDSDQVQGRVNQIRAEIENSDSDYDREKLQERLAKLAGGVAVIKAGAATEVELKERKHRIEDAVRNAKAAVEEGIVAGGGVALLQASSVFEKLELTGDEATGAAAVKLALEAPLKQISVNGGLEGGVVVEKVRNLPVGHGLNAATGEYVDMIAEGIIDPAKVTRSALQNAASIAALFLTTEAVIADKPEKASAAAPGGMPGGDMDF</sequence>
<protein>
    <recommendedName>
        <fullName evidence="9">Chaperonin GroEL</fullName>
        <ecNumber evidence="9">5.6.1.7</ecNumber>
    </recommendedName>
    <alternativeName>
        <fullName evidence="9">60 kDa chaperonin</fullName>
    </alternativeName>
    <alternativeName>
        <fullName evidence="9">Chaperonin-60</fullName>
        <shortName evidence="9">Cpn60</shortName>
    </alternativeName>
</protein>
<proteinExistence type="inferred from homology"/>
<comment type="caution">
    <text evidence="9">Lacks conserved residue(s) required for the propagation of feature annotation.</text>
</comment>
<evidence type="ECO:0000256" key="3">
    <source>
        <dbReference type="ARBA" id="ARBA00006607"/>
    </source>
</evidence>
<dbReference type="PANTHER" id="PTHR45633">
    <property type="entry name" value="60 KDA HEAT SHOCK PROTEIN, MITOCHONDRIAL"/>
    <property type="match status" value="1"/>
</dbReference>
<dbReference type="GO" id="GO:0140662">
    <property type="term" value="F:ATP-dependent protein folding chaperone"/>
    <property type="evidence" value="ECO:0007669"/>
    <property type="project" value="InterPro"/>
</dbReference>
<dbReference type="OrthoDB" id="9766614at2"/>
<dbReference type="CDD" id="cd03344">
    <property type="entry name" value="GroEL"/>
    <property type="match status" value="1"/>
</dbReference>
<feature type="binding site" evidence="9">
    <location>
        <begin position="86"/>
        <end position="90"/>
    </location>
    <ligand>
        <name>ATP</name>
        <dbReference type="ChEBI" id="CHEBI:30616"/>
    </ligand>
</feature>
<comment type="caution">
    <text evidence="12">The sequence shown here is derived from an EMBL/GenBank/DDBJ whole genome shotgun (WGS) entry which is preliminary data.</text>
</comment>
<evidence type="ECO:0000256" key="2">
    <source>
        <dbReference type="ARBA" id="ARBA00004241"/>
    </source>
</evidence>
<evidence type="ECO:0000256" key="1">
    <source>
        <dbReference type="ARBA" id="ARBA00004191"/>
    </source>
</evidence>
<dbReference type="GO" id="GO:0042026">
    <property type="term" value="P:protein refolding"/>
    <property type="evidence" value="ECO:0007669"/>
    <property type="project" value="UniProtKB-UniRule"/>
</dbReference>
<evidence type="ECO:0000256" key="8">
    <source>
        <dbReference type="ARBA" id="ARBA00025702"/>
    </source>
</evidence>
<dbReference type="GO" id="GO:0009986">
    <property type="term" value="C:cell surface"/>
    <property type="evidence" value="ECO:0007669"/>
    <property type="project" value="UniProtKB-SubCell"/>
</dbReference>
<dbReference type="GO" id="GO:0051082">
    <property type="term" value="F:unfolded protein binding"/>
    <property type="evidence" value="ECO:0007669"/>
    <property type="project" value="UniProtKB-UniRule"/>
</dbReference>
<dbReference type="AlphaFoldDB" id="A0A371PUJ0"/>
<evidence type="ECO:0000256" key="6">
    <source>
        <dbReference type="ARBA" id="ARBA00023186"/>
    </source>
</evidence>
<name>A0A371PUJ0_STRIH</name>
<dbReference type="FunFam" id="3.50.7.10:FF:000001">
    <property type="entry name" value="60 kDa chaperonin"/>
    <property type="match status" value="1"/>
</dbReference>
<evidence type="ECO:0000256" key="11">
    <source>
        <dbReference type="RuleBase" id="RU000419"/>
    </source>
</evidence>
<evidence type="ECO:0000256" key="7">
    <source>
        <dbReference type="ARBA" id="ARBA00023235"/>
    </source>
</evidence>
<evidence type="ECO:0000256" key="4">
    <source>
        <dbReference type="ARBA" id="ARBA00022741"/>
    </source>
</evidence>
<dbReference type="RefSeq" id="WP_128511277.1">
    <property type="nucleotide sequence ID" value="NZ_JBQTDD010000002.1"/>
</dbReference>
<comment type="subunit">
    <text evidence="9 11">Forms a cylinder of 14 subunits composed of two heptameric rings stacked back-to-back. Interacts with the co-chaperonin GroES.</text>
</comment>
<keyword evidence="6 9" id="KW-0143">Chaperone</keyword>
<dbReference type="InterPro" id="IPR027410">
    <property type="entry name" value="TCP-1-like_intermed_sf"/>
</dbReference>
<dbReference type="GO" id="GO:0042603">
    <property type="term" value="C:capsule"/>
    <property type="evidence" value="ECO:0007669"/>
    <property type="project" value="UniProtKB-SubCell"/>
</dbReference>
<dbReference type="InterPro" id="IPR018370">
    <property type="entry name" value="Chaperonin_Cpn60_CS"/>
</dbReference>
<comment type="subcellular location">
    <subcellularLocation>
        <location evidence="2">Cell surface</location>
    </subcellularLocation>
    <subcellularLocation>
        <location evidence="9">Cytoplasm</location>
    </subcellularLocation>
    <subcellularLocation>
        <location evidence="8">Secreted</location>
        <location evidence="8">Capsule</location>
    </subcellularLocation>
    <subcellularLocation>
        <location evidence="1">Secreted</location>
        <location evidence="1">Cell wall</location>
    </subcellularLocation>
</comment>
<dbReference type="SUPFAM" id="SSF48592">
    <property type="entry name" value="GroEL equatorial domain-like"/>
    <property type="match status" value="1"/>
</dbReference>
<evidence type="ECO:0000313" key="13">
    <source>
        <dbReference type="Proteomes" id="UP000262477"/>
    </source>
</evidence>
<dbReference type="Proteomes" id="UP000262477">
    <property type="component" value="Unassembled WGS sequence"/>
</dbReference>
<reference evidence="12 13" key="1">
    <citation type="submission" date="2018-08" db="EMBL/GenBank/DDBJ databases">
        <title>Streptomyces NEAU-D10 sp. nov., a novel Actinomycete isolated from soil.</title>
        <authorList>
            <person name="Jin L."/>
        </authorList>
    </citation>
    <scope>NUCLEOTIDE SEQUENCE [LARGE SCALE GENOMIC DNA]</scope>
    <source>
        <strain evidence="12 13">NEAU-D10</strain>
    </source>
</reference>
<dbReference type="InterPro" id="IPR027409">
    <property type="entry name" value="GroEL-like_apical_dom_sf"/>
</dbReference>
<dbReference type="NCBIfam" id="NF009489">
    <property type="entry name" value="PRK12851.1"/>
    <property type="match status" value="1"/>
</dbReference>
<dbReference type="NCBIfam" id="NF009487">
    <property type="entry name" value="PRK12849.1"/>
    <property type="match status" value="1"/>
</dbReference>
<evidence type="ECO:0000256" key="5">
    <source>
        <dbReference type="ARBA" id="ARBA00022840"/>
    </source>
</evidence>
<feature type="binding site" evidence="9">
    <location>
        <position position="492"/>
    </location>
    <ligand>
        <name>ATP</name>
        <dbReference type="ChEBI" id="CHEBI:30616"/>
    </ligand>
</feature>
<keyword evidence="7 9" id="KW-0413">Isomerase</keyword>
<dbReference type="InterPro" id="IPR027413">
    <property type="entry name" value="GROEL-like_equatorial_sf"/>
</dbReference>
<dbReference type="InterPro" id="IPR002423">
    <property type="entry name" value="Cpn60/GroEL/TCP-1"/>
</dbReference>
<evidence type="ECO:0000313" key="12">
    <source>
        <dbReference type="EMBL" id="REK85823.1"/>
    </source>
</evidence>
<dbReference type="Gene3D" id="3.50.7.10">
    <property type="entry name" value="GroEL"/>
    <property type="match status" value="1"/>
</dbReference>
<accession>A0A371PUJ0</accession>
<dbReference type="GO" id="GO:0005737">
    <property type="term" value="C:cytoplasm"/>
    <property type="evidence" value="ECO:0007669"/>
    <property type="project" value="UniProtKB-SubCell"/>
</dbReference>
<dbReference type="NCBIfam" id="TIGR02348">
    <property type="entry name" value="GroEL"/>
    <property type="match status" value="1"/>
</dbReference>
<dbReference type="HAMAP" id="MF_00600">
    <property type="entry name" value="CH60"/>
    <property type="match status" value="1"/>
</dbReference>
<dbReference type="Gene3D" id="1.10.560.10">
    <property type="entry name" value="GroEL-like equatorial domain"/>
    <property type="match status" value="1"/>
</dbReference>
<comment type="function">
    <text evidence="9 11">Together with its co-chaperonin GroES, plays an essential role in assisting protein folding. The GroEL-GroES system forms a nano-cage that allows encapsulation of the non-native substrate proteins and provides a physical environment optimized to promote and accelerate protein folding.</text>
</comment>
<evidence type="ECO:0000256" key="10">
    <source>
        <dbReference type="RuleBase" id="RU000418"/>
    </source>
</evidence>
<keyword evidence="4 9" id="KW-0547">Nucleotide-binding</keyword>
<dbReference type="Pfam" id="PF00118">
    <property type="entry name" value="Cpn60_TCP1"/>
    <property type="match status" value="1"/>
</dbReference>
<dbReference type="InterPro" id="IPR001844">
    <property type="entry name" value="Cpn60/GroEL"/>
</dbReference>
<feature type="binding site" evidence="9">
    <location>
        <begin position="29"/>
        <end position="32"/>
    </location>
    <ligand>
        <name>ATP</name>
        <dbReference type="ChEBI" id="CHEBI:30616"/>
    </ligand>
</feature>
<dbReference type="EMBL" id="QUAC01000402">
    <property type="protein sequence ID" value="REK85823.1"/>
    <property type="molecule type" value="Genomic_DNA"/>
</dbReference>
<dbReference type="GO" id="GO:0009408">
    <property type="term" value="P:response to heat"/>
    <property type="evidence" value="ECO:0007669"/>
    <property type="project" value="UniProtKB-ARBA"/>
</dbReference>
<dbReference type="NCBIfam" id="NF000592">
    <property type="entry name" value="PRK00013.1"/>
    <property type="match status" value="1"/>
</dbReference>